<gene>
    <name evidence="1" type="ORF">H8S00_05205</name>
</gene>
<protein>
    <submittedName>
        <fullName evidence="1">Uncharacterized protein</fullName>
    </submittedName>
</protein>
<organism evidence="1 2">
    <name type="scientific">Eubacterium segne</name>
    <dbReference type="NCBI Taxonomy" id="2763045"/>
    <lineage>
        <taxon>Bacteria</taxon>
        <taxon>Bacillati</taxon>
        <taxon>Bacillota</taxon>
        <taxon>Clostridia</taxon>
        <taxon>Eubacteriales</taxon>
        <taxon>Eubacteriaceae</taxon>
        <taxon>Eubacterium</taxon>
    </lineage>
</organism>
<proteinExistence type="predicted"/>
<accession>A0ABR7F334</accession>
<comment type="caution">
    <text evidence="1">The sequence shown here is derived from an EMBL/GenBank/DDBJ whole genome shotgun (WGS) entry which is preliminary data.</text>
</comment>
<name>A0ABR7F334_9FIRM</name>
<dbReference type="RefSeq" id="WP_186840165.1">
    <property type="nucleotide sequence ID" value="NZ_JACOOZ010000003.1"/>
</dbReference>
<sequence>MNAIQAEKKMDKILKKYNLINDITAKTIKNFLVTCIYTTQLYELDAIKLMNEYCKNGNLSLNKYNL</sequence>
<evidence type="ECO:0000313" key="2">
    <source>
        <dbReference type="Proteomes" id="UP000597877"/>
    </source>
</evidence>
<keyword evidence="2" id="KW-1185">Reference proteome</keyword>
<evidence type="ECO:0000313" key="1">
    <source>
        <dbReference type="EMBL" id="MBC5667384.1"/>
    </source>
</evidence>
<dbReference type="EMBL" id="JACOOZ010000003">
    <property type="protein sequence ID" value="MBC5667384.1"/>
    <property type="molecule type" value="Genomic_DNA"/>
</dbReference>
<dbReference type="Proteomes" id="UP000597877">
    <property type="component" value="Unassembled WGS sequence"/>
</dbReference>
<reference evidence="1 2" key="1">
    <citation type="submission" date="2020-08" db="EMBL/GenBank/DDBJ databases">
        <title>Genome public.</title>
        <authorList>
            <person name="Liu C."/>
            <person name="Sun Q."/>
        </authorList>
    </citation>
    <scope>NUCLEOTIDE SEQUENCE [LARGE SCALE GENOMIC DNA]</scope>
    <source>
        <strain evidence="1 2">BX4</strain>
    </source>
</reference>